<dbReference type="GO" id="GO:0004484">
    <property type="term" value="F:mRNA guanylyltransferase activity"/>
    <property type="evidence" value="ECO:0007669"/>
    <property type="project" value="TreeGrafter"/>
</dbReference>
<feature type="domain" description="Tyrosine specific protein phosphatases" evidence="1">
    <location>
        <begin position="86"/>
        <end position="135"/>
    </location>
</feature>
<evidence type="ECO:0000313" key="3">
    <source>
        <dbReference type="Proteomes" id="UP000886595"/>
    </source>
</evidence>
<gene>
    <name evidence="2" type="ORF">Bca52824_018547</name>
</gene>
<evidence type="ECO:0000259" key="1">
    <source>
        <dbReference type="PROSITE" id="PS50056"/>
    </source>
</evidence>
<dbReference type="GO" id="GO:0006370">
    <property type="term" value="P:7-methylguanosine mRNA capping"/>
    <property type="evidence" value="ECO:0007669"/>
    <property type="project" value="TreeGrafter"/>
</dbReference>
<dbReference type="PANTHER" id="PTHR10367:SF17">
    <property type="entry name" value="MRNA-CAPPING ENZYME"/>
    <property type="match status" value="1"/>
</dbReference>
<name>A0A8X7VQB3_BRACI</name>
<keyword evidence="3" id="KW-1185">Reference proteome</keyword>
<dbReference type="Proteomes" id="UP000886595">
    <property type="component" value="Unassembled WGS sequence"/>
</dbReference>
<dbReference type="PROSITE" id="PS50056">
    <property type="entry name" value="TYR_PHOSPHATASE_2"/>
    <property type="match status" value="1"/>
</dbReference>
<dbReference type="OrthoDB" id="1725147at2759"/>
<dbReference type="InterPro" id="IPR016130">
    <property type="entry name" value="Tyr_Pase_AS"/>
</dbReference>
<organism evidence="2 3">
    <name type="scientific">Brassica carinata</name>
    <name type="common">Ethiopian mustard</name>
    <name type="synonym">Abyssinian cabbage</name>
    <dbReference type="NCBI Taxonomy" id="52824"/>
    <lineage>
        <taxon>Eukaryota</taxon>
        <taxon>Viridiplantae</taxon>
        <taxon>Streptophyta</taxon>
        <taxon>Embryophyta</taxon>
        <taxon>Tracheophyta</taxon>
        <taxon>Spermatophyta</taxon>
        <taxon>Magnoliopsida</taxon>
        <taxon>eudicotyledons</taxon>
        <taxon>Gunneridae</taxon>
        <taxon>Pentapetalae</taxon>
        <taxon>rosids</taxon>
        <taxon>malvids</taxon>
        <taxon>Brassicales</taxon>
        <taxon>Brassicaceae</taxon>
        <taxon>Brassiceae</taxon>
        <taxon>Brassica</taxon>
    </lineage>
</organism>
<dbReference type="EMBL" id="JAAMPC010000004">
    <property type="protein sequence ID" value="KAG2315425.1"/>
    <property type="molecule type" value="Genomic_DNA"/>
</dbReference>
<dbReference type="GO" id="GO:0016787">
    <property type="term" value="F:hydrolase activity"/>
    <property type="evidence" value="ECO:0007669"/>
    <property type="project" value="UniProtKB-ARBA"/>
</dbReference>
<evidence type="ECO:0000313" key="2">
    <source>
        <dbReference type="EMBL" id="KAG2315425.1"/>
    </source>
</evidence>
<protein>
    <recommendedName>
        <fullName evidence="1">Tyrosine specific protein phosphatases domain-containing protein</fullName>
    </recommendedName>
</protein>
<dbReference type="AlphaFoldDB" id="A0A8X7VQB3"/>
<dbReference type="PANTHER" id="PTHR10367">
    <property type="entry name" value="MRNA-CAPPING ENZYME"/>
    <property type="match status" value="1"/>
</dbReference>
<accession>A0A8X7VQB3</accession>
<sequence length="201" mass="22858">MIDTNSLKPVQYQKCPASGHEIGFIVPSKVPLNEAYNSHVPPGSRYSFKQLGLVIDLTNTTRYYSTTDLKKEGIKTICNGGLQHGLTVFRLNQFVLNLKHSKKYILVHCTHGHNRTGFMMIVHYLMRSGPMNVTQENQGNTLNGGPYLRFIHDGTEETKPYNYTHQLIFVPFHRRRRAARVSKLSNSKRYSGSYGLTPVSE</sequence>
<dbReference type="InterPro" id="IPR000340">
    <property type="entry name" value="Dual-sp_phosphatase_cat-dom"/>
</dbReference>
<comment type="caution">
    <text evidence="2">The sequence shown here is derived from an EMBL/GenBank/DDBJ whole genome shotgun (WGS) entry which is preliminary data.</text>
</comment>
<dbReference type="Pfam" id="PF00782">
    <property type="entry name" value="DSPc"/>
    <property type="match status" value="1"/>
</dbReference>
<dbReference type="InterPro" id="IPR029021">
    <property type="entry name" value="Prot-tyrosine_phosphatase-like"/>
</dbReference>
<proteinExistence type="predicted"/>
<dbReference type="SUPFAM" id="SSF52799">
    <property type="entry name" value="(Phosphotyrosine protein) phosphatases II"/>
    <property type="match status" value="1"/>
</dbReference>
<dbReference type="Gene3D" id="3.90.190.10">
    <property type="entry name" value="Protein tyrosine phosphatase superfamily"/>
    <property type="match status" value="1"/>
</dbReference>
<reference evidence="2 3" key="1">
    <citation type="submission" date="2020-02" db="EMBL/GenBank/DDBJ databases">
        <authorList>
            <person name="Ma Q."/>
            <person name="Huang Y."/>
            <person name="Song X."/>
            <person name="Pei D."/>
        </authorList>
    </citation>
    <scope>NUCLEOTIDE SEQUENCE [LARGE SCALE GENOMIC DNA]</scope>
    <source>
        <strain evidence="2">Sxm20200214</strain>
        <tissue evidence="2">Leaf</tissue>
    </source>
</reference>
<dbReference type="InterPro" id="IPR051029">
    <property type="entry name" value="mRNA_Capping_Enz/RNA_Phosphat"/>
</dbReference>
<dbReference type="PROSITE" id="PS00383">
    <property type="entry name" value="TYR_PHOSPHATASE_1"/>
    <property type="match status" value="1"/>
</dbReference>
<dbReference type="InterPro" id="IPR000387">
    <property type="entry name" value="Tyr_Pase_dom"/>
</dbReference>